<dbReference type="Proteomes" id="UP000002748">
    <property type="component" value="Unassembled WGS sequence"/>
</dbReference>
<organism evidence="2 3">
    <name type="scientific">Trichosporon asahii var. asahii (strain ATCC 90039 / CBS 2479 / JCM 2466 / KCTC 7840 / NBRC 103889/ NCYC 2677 / UAMH 7654)</name>
    <name type="common">Yeast</name>
    <dbReference type="NCBI Taxonomy" id="1186058"/>
    <lineage>
        <taxon>Eukaryota</taxon>
        <taxon>Fungi</taxon>
        <taxon>Dikarya</taxon>
        <taxon>Basidiomycota</taxon>
        <taxon>Agaricomycotina</taxon>
        <taxon>Tremellomycetes</taxon>
        <taxon>Trichosporonales</taxon>
        <taxon>Trichosporonaceae</taxon>
        <taxon>Trichosporon</taxon>
    </lineage>
</organism>
<dbReference type="KEGG" id="tasa:A1Q1_01280"/>
<comment type="caution">
    <text evidence="2">The sequence shown here is derived from an EMBL/GenBank/DDBJ whole genome shotgun (WGS) entry which is preliminary data.</text>
</comment>
<dbReference type="GeneID" id="25984794"/>
<dbReference type="AlphaFoldDB" id="J4UEC2"/>
<dbReference type="VEuPathDB" id="FungiDB:A1Q1_01280"/>
<feature type="region of interest" description="Disordered" evidence="1">
    <location>
        <begin position="1"/>
        <end position="253"/>
    </location>
</feature>
<evidence type="ECO:0000256" key="1">
    <source>
        <dbReference type="SAM" id="MobiDB-lite"/>
    </source>
</evidence>
<dbReference type="RefSeq" id="XP_014179828.1">
    <property type="nucleotide sequence ID" value="XM_014324353.1"/>
</dbReference>
<evidence type="ECO:0000313" key="2">
    <source>
        <dbReference type="EMBL" id="EJT49565.1"/>
    </source>
</evidence>
<dbReference type="HOGENOM" id="CLU_627291_0_0_1"/>
<reference evidence="2 3" key="1">
    <citation type="journal article" date="2012" name="Eukaryot. Cell">
        <title>Draft genome sequence of CBS 2479, the standard type strain of Trichosporon asahii.</title>
        <authorList>
            <person name="Yang R.Y."/>
            <person name="Li H.T."/>
            <person name="Zhu H."/>
            <person name="Zhou G.P."/>
            <person name="Wang M."/>
            <person name="Wang L."/>
        </authorList>
    </citation>
    <scope>NUCLEOTIDE SEQUENCE [LARGE SCALE GENOMIC DNA]</scope>
    <source>
        <strain evidence="3">ATCC 90039 / CBS 2479 / JCM 2466 / KCTC 7840 / NCYC 2677 / UAMH 7654</strain>
    </source>
</reference>
<feature type="compositionally biased region" description="Low complexity" evidence="1">
    <location>
        <begin position="117"/>
        <end position="134"/>
    </location>
</feature>
<feature type="compositionally biased region" description="Pro residues" evidence="1">
    <location>
        <begin position="85"/>
        <end position="94"/>
    </location>
</feature>
<dbReference type="EMBL" id="ALBS01000167">
    <property type="protein sequence ID" value="EJT49565.1"/>
    <property type="molecule type" value="Genomic_DNA"/>
</dbReference>
<proteinExistence type="predicted"/>
<sequence>MDRNKNNQPSSSQHQSSLAYHQAPSTSTPTAQTAPVSYHSNTVTSPPSVPNAPVSNESTASANVRITRAQHRQASSSSAATSAEAPPPATPTPVLPRRSARLSSNYNQASPEQQSTPSSKGKADPSSSSTSSLSADRKGKKRATREPTPPRSDPAEDAEPAPKRSKKSPAKRGKGKAKATPKPKMPKKTAGKKGDTSARQLIDDNMDEDEHHWGESTSAFLDDEHYREDEDMDESDHDEDEEDDDDEDEHRGSSAYDRLARLADGAMFDEATAAALFGGEYRAFGGFMSGLSSRFKRLKENLRSSKTSKRLAALRECSDLLLVSNEDTLGASFSTSAFATEFIAILSGKPNIDSQRDGDEQMGESDEMDEDAQLAAALAMSAGDAFPEGGSGRHGVPAVGLPLSGSPHGGVAWLWAHAGPPRCCARSVLQAERNFVH</sequence>
<accession>J4UEC2</accession>
<protein>
    <submittedName>
        <fullName evidence="2">Uncharacterized protein</fullName>
    </submittedName>
</protein>
<name>J4UEC2_TRIAS</name>
<evidence type="ECO:0000313" key="3">
    <source>
        <dbReference type="Proteomes" id="UP000002748"/>
    </source>
</evidence>
<gene>
    <name evidence="2" type="ORF">A1Q1_01280</name>
</gene>
<feature type="compositionally biased region" description="Polar residues" evidence="1">
    <location>
        <begin position="101"/>
        <end position="116"/>
    </location>
</feature>
<feature type="compositionally biased region" description="Low complexity" evidence="1">
    <location>
        <begin position="74"/>
        <end position="84"/>
    </location>
</feature>
<feature type="compositionally biased region" description="Acidic residues" evidence="1">
    <location>
        <begin position="229"/>
        <end position="248"/>
    </location>
</feature>
<feature type="compositionally biased region" description="Basic residues" evidence="1">
    <location>
        <begin position="163"/>
        <end position="191"/>
    </location>
</feature>
<feature type="compositionally biased region" description="Low complexity" evidence="1">
    <location>
        <begin position="8"/>
        <end position="35"/>
    </location>
</feature>